<sequence length="788" mass="86782">MSTLDVHINEGFLPMVDGSLVYHRGFGDRRSARGDARPALAISPRVFTAQGTLVASRSYPVGAAKPPRGRPAPLRLDPENPRQYLVRRAHWASFFPDRTLIAETGSTISVRVRNNLPQAHELRFHNAGAAGAPGTARPHVGTGPIAPGASRLLQFPAPAPGTYLYSDPGNASVERTLGLYGVLVVIDPRNAWRLSARGPEFERQWLWICHDVDANWARIASQGQIVDPARVPAQPRYFTLNGYSGFQGLGITIDEEFNKRREEESLPSGLPRETDVRNFSASPSAGAVRTGHLMRMVNAGIVDHQLHYHGNHVWTVRSNGEDFPRSSGRVTPGGRVVLQHWEDTIHLSPLERTESMLPVRRPPDSVDQVWNARSGDWKYPMHCHAEPSQTAAGGLYPGGLMSDWTLGGQTTPESGLPGTVEDDAHHEFRSQVDFSSDQPHEGSPETEFKLRPDVKMEFDFFSRELDFPDGSEHDVWSFENGKSGRALPGPLVRLTEGQLFHGTIKPSKKVHTIHWHGIEPDPRNDGVGHTSYEVTGDYTYQWRPDVAERGNPNRGSSGTYFYHCHVNTPLHVQMGMFGPIIVDPRLDPASPAPAGTRRYSAEGPYYDIATETLLAPYSLDPRWHEMNHAAGLSGEDAGLNRYLPKHFYLLGGAVASRPRGDRVWSIKSMRANVARGTKRPTLVRMINVDYFPTRTRVMDAAGRLVPIVELLGHDGRPFWNTPAANGPAVHPSTAGQPLLTSTILSGAAEKFDFLLHPPAAGKYTITVDFLHWVTGAVQATRTAAVTAA</sequence>
<feature type="region of interest" description="Disordered" evidence="4">
    <location>
        <begin position="59"/>
        <end position="78"/>
    </location>
</feature>
<protein>
    <submittedName>
        <fullName evidence="6">FtsP/CotA-like multicopper oxidase with cupredoxin domain</fullName>
    </submittedName>
</protein>
<dbReference type="InterPro" id="IPR045087">
    <property type="entry name" value="Cu-oxidase_fam"/>
</dbReference>
<dbReference type="InterPro" id="IPR008972">
    <property type="entry name" value="Cupredoxin"/>
</dbReference>
<feature type="domain" description="Plastocyanin-like" evidence="5">
    <location>
        <begin position="95"/>
        <end position="188"/>
    </location>
</feature>
<organism evidence="6 7">
    <name type="scientific">Paeniglutamicibacter sulfureus</name>
    <dbReference type="NCBI Taxonomy" id="43666"/>
    <lineage>
        <taxon>Bacteria</taxon>
        <taxon>Bacillati</taxon>
        <taxon>Actinomycetota</taxon>
        <taxon>Actinomycetes</taxon>
        <taxon>Micrococcales</taxon>
        <taxon>Micrococcaceae</taxon>
        <taxon>Paeniglutamicibacter</taxon>
    </lineage>
</organism>
<evidence type="ECO:0000256" key="2">
    <source>
        <dbReference type="ARBA" id="ARBA00023002"/>
    </source>
</evidence>
<feature type="compositionally biased region" description="Low complexity" evidence="4">
    <location>
        <begin position="60"/>
        <end position="75"/>
    </location>
</feature>
<comment type="caution">
    <text evidence="6">The sequence shown here is derived from an EMBL/GenBank/DDBJ whole genome shotgun (WGS) entry which is preliminary data.</text>
</comment>
<evidence type="ECO:0000256" key="4">
    <source>
        <dbReference type="SAM" id="MobiDB-lite"/>
    </source>
</evidence>
<keyword evidence="2" id="KW-0560">Oxidoreductase</keyword>
<feature type="domain" description="Plastocyanin-like" evidence="5">
    <location>
        <begin position="486"/>
        <end position="585"/>
    </location>
</feature>
<evidence type="ECO:0000259" key="5">
    <source>
        <dbReference type="Pfam" id="PF07732"/>
    </source>
</evidence>
<dbReference type="Pfam" id="PF07732">
    <property type="entry name" value="Cu-oxidase_3"/>
    <property type="match status" value="2"/>
</dbReference>
<feature type="region of interest" description="Disordered" evidence="4">
    <location>
        <begin position="262"/>
        <end position="283"/>
    </location>
</feature>
<reference evidence="6 7" key="1">
    <citation type="submission" date="2023-07" db="EMBL/GenBank/DDBJ databases">
        <title>Sequencing the genomes of 1000 actinobacteria strains.</title>
        <authorList>
            <person name="Klenk H.-P."/>
        </authorList>
    </citation>
    <scope>NUCLEOTIDE SEQUENCE [LARGE SCALE GENOMIC DNA]</scope>
    <source>
        <strain evidence="6 7">DSM 20167</strain>
    </source>
</reference>
<dbReference type="SUPFAM" id="SSF49503">
    <property type="entry name" value="Cupredoxins"/>
    <property type="match status" value="3"/>
</dbReference>
<accession>A0ABU2BF70</accession>
<keyword evidence="7" id="KW-1185">Reference proteome</keyword>
<dbReference type="RefSeq" id="WP_310288664.1">
    <property type="nucleotide sequence ID" value="NZ_BAAAWO010000001.1"/>
</dbReference>
<dbReference type="EMBL" id="JAVDYI010000001">
    <property type="protein sequence ID" value="MDR7357297.1"/>
    <property type="molecule type" value="Genomic_DNA"/>
</dbReference>
<gene>
    <name evidence="6" type="ORF">J2S64_000988</name>
</gene>
<proteinExistence type="predicted"/>
<name>A0ABU2BF70_9MICC</name>
<dbReference type="Proteomes" id="UP001183817">
    <property type="component" value="Unassembled WGS sequence"/>
</dbReference>
<keyword evidence="1" id="KW-0479">Metal-binding</keyword>
<dbReference type="Gene3D" id="2.60.40.420">
    <property type="entry name" value="Cupredoxins - blue copper proteins"/>
    <property type="match status" value="2"/>
</dbReference>
<evidence type="ECO:0000256" key="3">
    <source>
        <dbReference type="ARBA" id="ARBA00023008"/>
    </source>
</evidence>
<dbReference type="PANTHER" id="PTHR11709">
    <property type="entry name" value="MULTI-COPPER OXIDASE"/>
    <property type="match status" value="1"/>
</dbReference>
<dbReference type="InterPro" id="IPR011707">
    <property type="entry name" value="Cu-oxidase-like_N"/>
</dbReference>
<dbReference type="PANTHER" id="PTHR11709:SF394">
    <property type="entry name" value="FI03373P-RELATED"/>
    <property type="match status" value="1"/>
</dbReference>
<keyword evidence="3" id="KW-0186">Copper</keyword>
<evidence type="ECO:0000256" key="1">
    <source>
        <dbReference type="ARBA" id="ARBA00022723"/>
    </source>
</evidence>
<evidence type="ECO:0000313" key="7">
    <source>
        <dbReference type="Proteomes" id="UP001183817"/>
    </source>
</evidence>
<evidence type="ECO:0000313" key="6">
    <source>
        <dbReference type="EMBL" id="MDR7357297.1"/>
    </source>
</evidence>